<comment type="caution">
    <text evidence="8">The sequence shown here is derived from an EMBL/GenBank/DDBJ whole genome shotgun (WGS) entry which is preliminary data.</text>
</comment>
<evidence type="ECO:0000256" key="3">
    <source>
        <dbReference type="ARBA" id="ARBA00022692"/>
    </source>
</evidence>
<dbReference type="InterPro" id="IPR019108">
    <property type="entry name" value="Caa3_assmbl_CtaG-rel"/>
</dbReference>
<evidence type="ECO:0000313" key="8">
    <source>
        <dbReference type="EMBL" id="MDA5107556.1"/>
    </source>
</evidence>
<dbReference type="EMBL" id="JAPYYP010000003">
    <property type="protein sequence ID" value="MDA5107556.1"/>
    <property type="molecule type" value="Genomic_DNA"/>
</dbReference>
<dbReference type="Proteomes" id="UP001151071">
    <property type="component" value="Unassembled WGS sequence"/>
</dbReference>
<feature type="transmembrane region" description="Helical" evidence="7">
    <location>
        <begin position="128"/>
        <end position="152"/>
    </location>
</feature>
<reference evidence="8" key="1">
    <citation type="submission" date="2022-12" db="EMBL/GenBank/DDBJ databases">
        <title>Draft genome sequence of the thermophilic strain Brevibacillus thermoruber HT42, isolated from Los Humeros, Puebla, Mexico, with biotechnological potential.</title>
        <authorList>
            <person name="Lara Sanchez J."/>
            <person name="Solis Palacios R."/>
            <person name="Bustos Baena A.S."/>
            <person name="Ruz Baez A.E."/>
            <person name="Espinosa Luna G."/>
            <person name="Oliart Ros R.M."/>
        </authorList>
    </citation>
    <scope>NUCLEOTIDE SEQUENCE</scope>
    <source>
        <strain evidence="8">HT42</strain>
    </source>
</reference>
<keyword evidence="5 7" id="KW-0472">Membrane</keyword>
<evidence type="ECO:0000313" key="9">
    <source>
        <dbReference type="Proteomes" id="UP001151071"/>
    </source>
</evidence>
<dbReference type="Pfam" id="PF09678">
    <property type="entry name" value="Caa3_CtaG"/>
    <property type="match status" value="1"/>
</dbReference>
<comment type="subcellular location">
    <subcellularLocation>
        <location evidence="1">Cell membrane</location>
        <topology evidence="1">Multi-pass membrane protein</topology>
    </subcellularLocation>
</comment>
<keyword evidence="9" id="KW-1185">Reference proteome</keyword>
<name>A0A9X3TN62_9BACL</name>
<evidence type="ECO:0000256" key="7">
    <source>
        <dbReference type="SAM" id="Phobius"/>
    </source>
</evidence>
<feature type="transmembrane region" description="Helical" evidence="7">
    <location>
        <begin position="61"/>
        <end position="81"/>
    </location>
</feature>
<feature type="region of interest" description="Disordered" evidence="6">
    <location>
        <begin position="275"/>
        <end position="300"/>
    </location>
</feature>
<evidence type="ECO:0000256" key="6">
    <source>
        <dbReference type="SAM" id="MobiDB-lite"/>
    </source>
</evidence>
<keyword evidence="2" id="KW-1003">Cell membrane</keyword>
<proteinExistence type="predicted"/>
<evidence type="ECO:0000256" key="4">
    <source>
        <dbReference type="ARBA" id="ARBA00022989"/>
    </source>
</evidence>
<dbReference type="AlphaFoldDB" id="A0A9X3TN62"/>
<sequence length="300" mass="33588">MHNHHQHHNASDTGIGPFSDLWNPEVLLITLLLVILYFLVTGPLRSRFAGAEPATGKQQTIFVLAMVILYAAAGSPINYLGHHYLFSMHMLQMALLFIALPPMIMLGIPGWLWAVIFRNRGVRAVLRFCTRPVVAALLFNSLLSFYHFPAILDYAAQNHNWMNAIHAVIFLAAFCMWWPIVSPLPVQEKPLEGLRKVAYLFLNGVLITPSCALIIFAGEPLYHSYMNAPLLFPGHTAFEDQRLGGIIMKLVQEGVYSSVLAYIFFRWYKQEKQNDLPMDQQTPGPQLGDLAASGADKGNA</sequence>
<accession>A0A9X3TN62</accession>
<dbReference type="GO" id="GO:0005886">
    <property type="term" value="C:plasma membrane"/>
    <property type="evidence" value="ECO:0007669"/>
    <property type="project" value="UniProtKB-SubCell"/>
</dbReference>
<feature type="transmembrane region" description="Helical" evidence="7">
    <location>
        <begin position="164"/>
        <end position="186"/>
    </location>
</feature>
<evidence type="ECO:0000256" key="5">
    <source>
        <dbReference type="ARBA" id="ARBA00023136"/>
    </source>
</evidence>
<feature type="transmembrane region" description="Helical" evidence="7">
    <location>
        <begin position="243"/>
        <end position="265"/>
    </location>
</feature>
<keyword evidence="3 7" id="KW-0812">Transmembrane</keyword>
<dbReference type="RefSeq" id="WP_035299414.1">
    <property type="nucleotide sequence ID" value="NZ_JAPYYP010000003.1"/>
</dbReference>
<feature type="transmembrane region" description="Helical" evidence="7">
    <location>
        <begin position="198"/>
        <end position="223"/>
    </location>
</feature>
<feature type="transmembrane region" description="Helical" evidence="7">
    <location>
        <begin position="93"/>
        <end position="116"/>
    </location>
</feature>
<keyword evidence="4 7" id="KW-1133">Transmembrane helix</keyword>
<organism evidence="8 9">
    <name type="scientific">Brevibacillus thermoruber</name>
    <dbReference type="NCBI Taxonomy" id="33942"/>
    <lineage>
        <taxon>Bacteria</taxon>
        <taxon>Bacillati</taxon>
        <taxon>Bacillota</taxon>
        <taxon>Bacilli</taxon>
        <taxon>Bacillales</taxon>
        <taxon>Paenibacillaceae</taxon>
        <taxon>Brevibacillus</taxon>
    </lineage>
</organism>
<gene>
    <name evidence="8" type="ORF">O3V59_04220</name>
</gene>
<evidence type="ECO:0000256" key="1">
    <source>
        <dbReference type="ARBA" id="ARBA00004651"/>
    </source>
</evidence>
<protein>
    <submittedName>
        <fullName evidence="8">Cytochrome c oxidase assembly protein</fullName>
    </submittedName>
</protein>
<feature type="transmembrane region" description="Helical" evidence="7">
    <location>
        <begin position="21"/>
        <end position="40"/>
    </location>
</feature>
<evidence type="ECO:0000256" key="2">
    <source>
        <dbReference type="ARBA" id="ARBA00022475"/>
    </source>
</evidence>